<name>A0ABS9Z6X0_9HYPH</name>
<dbReference type="RefSeq" id="WP_243067130.1">
    <property type="nucleotide sequence ID" value="NZ_JAIVFK010000019.1"/>
</dbReference>
<evidence type="ECO:0000313" key="3">
    <source>
        <dbReference type="Proteomes" id="UP001139104"/>
    </source>
</evidence>
<reference evidence="2" key="1">
    <citation type="journal article" date="2022" name="ISME J.">
        <title>Identification of active gaseous-alkane degraders at natural gas seeps.</title>
        <authorList>
            <person name="Farhan Ul Haque M."/>
            <person name="Hernandez M."/>
            <person name="Crombie A.T."/>
            <person name="Murrell J.C."/>
        </authorList>
    </citation>
    <scope>NUCLEOTIDE SEQUENCE</scope>
    <source>
        <strain evidence="2">PC2</strain>
    </source>
</reference>
<gene>
    <name evidence="2" type="ORF">K2U94_10360</name>
</gene>
<evidence type="ECO:0000313" key="2">
    <source>
        <dbReference type="EMBL" id="MCI4683165.1"/>
    </source>
</evidence>
<accession>A0ABS9Z6X0</accession>
<comment type="caution">
    <text evidence="2">The sequence shown here is derived from an EMBL/GenBank/DDBJ whole genome shotgun (WGS) entry which is preliminary data.</text>
</comment>
<keyword evidence="3" id="KW-1185">Reference proteome</keyword>
<sequence length="213" mass="23653">MGLGEGAAKKSAPHADRVNSPPRWEWRTFGPDLAEIGAKFGLAFEAPAHCGEELYLAHVRSPHNAKIRDGLLDVKRLKATAASGLELWEVALKQGFPLSATNIRDFFEVLDLAPPVARRPSYDLEDFLERIVGRDPAFRAVPVKKSRRSFLTGACRAELVRLEIAGAVWMSFCVENESLDRVEAALRKLDLDTVANISFPKFLRSLPLWSAET</sequence>
<feature type="region of interest" description="Disordered" evidence="1">
    <location>
        <begin position="1"/>
        <end position="23"/>
    </location>
</feature>
<dbReference type="EMBL" id="JAIVFP010000001">
    <property type="protein sequence ID" value="MCI4683165.1"/>
    <property type="molecule type" value="Genomic_DNA"/>
</dbReference>
<dbReference type="Proteomes" id="UP001139104">
    <property type="component" value="Unassembled WGS sequence"/>
</dbReference>
<proteinExistence type="predicted"/>
<protein>
    <submittedName>
        <fullName evidence="2">Uncharacterized protein</fullName>
    </submittedName>
</protein>
<evidence type="ECO:0000256" key="1">
    <source>
        <dbReference type="SAM" id="MobiDB-lite"/>
    </source>
</evidence>
<organism evidence="2 3">
    <name type="scientific">Candidatus Rhodoblastus alkanivorans</name>
    <dbReference type="NCBI Taxonomy" id="2954117"/>
    <lineage>
        <taxon>Bacteria</taxon>
        <taxon>Pseudomonadati</taxon>
        <taxon>Pseudomonadota</taxon>
        <taxon>Alphaproteobacteria</taxon>
        <taxon>Hyphomicrobiales</taxon>
        <taxon>Rhodoblastaceae</taxon>
        <taxon>Rhodoblastus</taxon>
    </lineage>
</organism>